<dbReference type="Gene3D" id="2.40.400.10">
    <property type="entry name" value="Acetoacetate decarboxylase-like"/>
    <property type="match status" value="1"/>
</dbReference>
<evidence type="ECO:0000313" key="2">
    <source>
        <dbReference type="Proteomes" id="UP000318878"/>
    </source>
</evidence>
<sequence length="225" mass="25505">MTWSELLFAHWPVDAQQLASLIPHGLTLDTYQGKAWIGVVPFYMSDVAPRCSPAWGRLSRFPELNVRTYVTLDDKPGVWFFSLDAASRLAVRAARATFHLPYMDATMSLSPRDDGQVHYRSRRTHLGEPSADFDASYQAIGEPLRAKPGTLEHWLTARYCLYCSDRRGGIYRGEIDHEPWLLSPAAWTRRINTMCQPLGLDLIGDPHLLCAQPISVRAWMATRCD</sequence>
<dbReference type="Pfam" id="PF09844">
    <property type="entry name" value="DUF2071"/>
    <property type="match status" value="1"/>
</dbReference>
<organism evidence="1 2">
    <name type="scientific">Blastopirellula retiformator</name>
    <dbReference type="NCBI Taxonomy" id="2527970"/>
    <lineage>
        <taxon>Bacteria</taxon>
        <taxon>Pseudomonadati</taxon>
        <taxon>Planctomycetota</taxon>
        <taxon>Planctomycetia</taxon>
        <taxon>Pirellulales</taxon>
        <taxon>Pirellulaceae</taxon>
        <taxon>Blastopirellula</taxon>
    </lineage>
</organism>
<dbReference type="InterPro" id="IPR023375">
    <property type="entry name" value="ADC_dom_sf"/>
</dbReference>
<dbReference type="EMBL" id="SJPF01000005">
    <property type="protein sequence ID" value="TWT30639.1"/>
    <property type="molecule type" value="Genomic_DNA"/>
</dbReference>
<dbReference type="PANTHER" id="PTHR39186:SF1">
    <property type="entry name" value="DUF2071 DOMAIN-CONTAINING PROTEIN"/>
    <property type="match status" value="1"/>
</dbReference>
<name>A0A5C5UXT9_9BACT</name>
<keyword evidence="2" id="KW-1185">Reference proteome</keyword>
<dbReference type="InterPro" id="IPR018644">
    <property type="entry name" value="DUF2071"/>
</dbReference>
<dbReference type="Proteomes" id="UP000318878">
    <property type="component" value="Unassembled WGS sequence"/>
</dbReference>
<dbReference type="PANTHER" id="PTHR39186">
    <property type="entry name" value="DUF2071 FAMILY PROTEIN"/>
    <property type="match status" value="1"/>
</dbReference>
<evidence type="ECO:0000313" key="1">
    <source>
        <dbReference type="EMBL" id="TWT30639.1"/>
    </source>
</evidence>
<proteinExistence type="predicted"/>
<dbReference type="SUPFAM" id="SSF160104">
    <property type="entry name" value="Acetoacetate decarboxylase-like"/>
    <property type="match status" value="1"/>
</dbReference>
<accession>A0A5C5UXT9</accession>
<dbReference type="AlphaFoldDB" id="A0A5C5UXT9"/>
<gene>
    <name evidence="1" type="ORF">Enr8_41600</name>
</gene>
<dbReference type="RefSeq" id="WP_246120180.1">
    <property type="nucleotide sequence ID" value="NZ_SJPF01000005.1"/>
</dbReference>
<protein>
    <recommendedName>
        <fullName evidence="3">DUF2071 domain-containing protein</fullName>
    </recommendedName>
</protein>
<evidence type="ECO:0008006" key="3">
    <source>
        <dbReference type="Google" id="ProtNLM"/>
    </source>
</evidence>
<comment type="caution">
    <text evidence="1">The sequence shown here is derived from an EMBL/GenBank/DDBJ whole genome shotgun (WGS) entry which is preliminary data.</text>
</comment>
<reference evidence="1 2" key="1">
    <citation type="submission" date="2019-02" db="EMBL/GenBank/DDBJ databases">
        <title>Deep-cultivation of Planctomycetes and their phenomic and genomic characterization uncovers novel biology.</title>
        <authorList>
            <person name="Wiegand S."/>
            <person name="Jogler M."/>
            <person name="Boedeker C."/>
            <person name="Pinto D."/>
            <person name="Vollmers J."/>
            <person name="Rivas-Marin E."/>
            <person name="Kohn T."/>
            <person name="Peeters S.H."/>
            <person name="Heuer A."/>
            <person name="Rast P."/>
            <person name="Oberbeckmann S."/>
            <person name="Bunk B."/>
            <person name="Jeske O."/>
            <person name="Meyerdierks A."/>
            <person name="Storesund J.E."/>
            <person name="Kallscheuer N."/>
            <person name="Luecker S."/>
            <person name="Lage O.M."/>
            <person name="Pohl T."/>
            <person name="Merkel B.J."/>
            <person name="Hornburger P."/>
            <person name="Mueller R.-W."/>
            <person name="Bruemmer F."/>
            <person name="Labrenz M."/>
            <person name="Spormann A.M."/>
            <person name="Op Den Camp H."/>
            <person name="Overmann J."/>
            <person name="Amann R."/>
            <person name="Jetten M.S.M."/>
            <person name="Mascher T."/>
            <person name="Medema M.H."/>
            <person name="Devos D.P."/>
            <person name="Kaster A.-K."/>
            <person name="Ovreas L."/>
            <person name="Rohde M."/>
            <person name="Galperin M.Y."/>
            <person name="Jogler C."/>
        </authorList>
    </citation>
    <scope>NUCLEOTIDE SEQUENCE [LARGE SCALE GENOMIC DNA]</scope>
    <source>
        <strain evidence="1 2">Enr8</strain>
    </source>
</reference>